<dbReference type="EMBL" id="AODH01000020">
    <property type="protein sequence ID" value="EUJ40278.1"/>
    <property type="molecule type" value="Genomic_DNA"/>
</dbReference>
<evidence type="ECO:0000256" key="1">
    <source>
        <dbReference type="ARBA" id="ARBA00006611"/>
    </source>
</evidence>
<comment type="caution">
    <text evidence="5">The sequence shown here is derived from an EMBL/GenBank/DDBJ whole genome shotgun (WGS) entry which is preliminary data.</text>
</comment>
<dbReference type="SUPFAM" id="SSF52540">
    <property type="entry name" value="P-loop containing nucleoside triphosphate hydrolases"/>
    <property type="match status" value="1"/>
</dbReference>
<dbReference type="Gene3D" id="3.40.50.300">
    <property type="entry name" value="P-loop containing nucleotide triphosphate hydrolases"/>
    <property type="match status" value="1"/>
</dbReference>
<reference evidence="5 6" key="1">
    <citation type="submission" date="2012-12" db="EMBL/GenBank/DDBJ databases">
        <title>Novel taxa of Listeriaceae from agricultural environments in the United States.</title>
        <authorList>
            <person name="den Bakker H.C."/>
            <person name="Allred A."/>
            <person name="Warchocki S."/>
            <person name="Wright E.M."/>
            <person name="Burrell A."/>
            <person name="Nightingale K.K."/>
            <person name="Kephart D."/>
            <person name="Wiedmann M."/>
        </authorList>
    </citation>
    <scope>NUCLEOTIDE SEQUENCE [LARGE SCALE GENOMIC DNA]</scope>
    <source>
        <strain evidence="5 6">FSL F6-1037</strain>
    </source>
</reference>
<dbReference type="InterPro" id="IPR027417">
    <property type="entry name" value="P-loop_NTPase"/>
</dbReference>
<dbReference type="InterPro" id="IPR001482">
    <property type="entry name" value="T2SS/T4SS_dom"/>
</dbReference>
<evidence type="ECO:0000256" key="2">
    <source>
        <dbReference type="ARBA" id="ARBA00022741"/>
    </source>
</evidence>
<keyword evidence="6" id="KW-1185">Reference proteome</keyword>
<evidence type="ECO:0000313" key="6">
    <source>
        <dbReference type="Proteomes" id="UP000019243"/>
    </source>
</evidence>
<feature type="domain" description="Bacterial type II secretion system protein E" evidence="4">
    <location>
        <begin position="134"/>
        <end position="148"/>
    </location>
</feature>
<gene>
    <name evidence="5" type="ORF">BCAMP_05481</name>
</gene>
<dbReference type="PANTHER" id="PTHR30258">
    <property type="entry name" value="TYPE II SECRETION SYSTEM PROTEIN GSPE-RELATED"/>
    <property type="match status" value="1"/>
</dbReference>
<keyword evidence="2" id="KW-0547">Nucleotide-binding</keyword>
<evidence type="ECO:0000256" key="3">
    <source>
        <dbReference type="ARBA" id="ARBA00022840"/>
    </source>
</evidence>
<dbReference type="AlphaFoldDB" id="W7D4U4"/>
<dbReference type="PROSITE" id="PS00662">
    <property type="entry name" value="T2SP_E"/>
    <property type="match status" value="1"/>
</dbReference>
<accession>W7D4U4</accession>
<dbReference type="CDD" id="cd01129">
    <property type="entry name" value="PulE-GspE-like"/>
    <property type="match status" value="1"/>
</dbReference>
<dbReference type="GO" id="GO:0016887">
    <property type="term" value="F:ATP hydrolysis activity"/>
    <property type="evidence" value="ECO:0007669"/>
    <property type="project" value="TreeGrafter"/>
</dbReference>
<comment type="similarity">
    <text evidence="1">Belongs to the GSP E family.</text>
</comment>
<protein>
    <submittedName>
        <fullName evidence="5">Competence protein comGA</fullName>
    </submittedName>
</protein>
<name>W7D4U4_9LIST</name>
<evidence type="ECO:0000259" key="4">
    <source>
        <dbReference type="PROSITE" id="PS00662"/>
    </source>
</evidence>
<dbReference type="GO" id="GO:0005524">
    <property type="term" value="F:ATP binding"/>
    <property type="evidence" value="ECO:0007669"/>
    <property type="project" value="UniProtKB-KW"/>
</dbReference>
<sequence length="265" mass="29416">MGEQQLPQSGRLQLAGIDAASLRLSLIPNFRSQPSAVIRCVPLHITAPLALFDTQRKQLYQLITKKTGLLLFSGPVGSGKTATIAHLLEHVTAHYNRKIITVEDPVERPSSAFLQFQINENAQFTFDVVLRAILRHDPDIVMIGEIRDALSAQMAIRIALTGHLVVATIHATDATGVLFRLNNFGVTALDIEQTVEAVIAQQFISLAQTLTHRTLSPPLQRALIYEIVTAERLDSLLHTHQLPAHLRFPYLFKKGVRYGFIDPPN</sequence>
<dbReference type="Proteomes" id="UP000019243">
    <property type="component" value="Unassembled WGS sequence"/>
</dbReference>
<dbReference type="PANTHER" id="PTHR30258:SF2">
    <property type="entry name" value="COMG OPERON PROTEIN 1"/>
    <property type="match status" value="1"/>
</dbReference>
<keyword evidence="3" id="KW-0067">ATP-binding</keyword>
<dbReference type="GO" id="GO:0005886">
    <property type="term" value="C:plasma membrane"/>
    <property type="evidence" value="ECO:0007669"/>
    <property type="project" value="TreeGrafter"/>
</dbReference>
<proteinExistence type="inferred from homology"/>
<dbReference type="STRING" id="1265861.BCAMP_05481"/>
<organism evidence="5 6">
    <name type="scientific">Brochothrix campestris FSL F6-1037</name>
    <dbReference type="NCBI Taxonomy" id="1265861"/>
    <lineage>
        <taxon>Bacteria</taxon>
        <taxon>Bacillati</taxon>
        <taxon>Bacillota</taxon>
        <taxon>Bacilli</taxon>
        <taxon>Bacillales</taxon>
        <taxon>Listeriaceae</taxon>
        <taxon>Brochothrix</taxon>
    </lineage>
</organism>
<evidence type="ECO:0000313" key="5">
    <source>
        <dbReference type="EMBL" id="EUJ40278.1"/>
    </source>
</evidence>
<dbReference type="Pfam" id="PF00437">
    <property type="entry name" value="T2SSE"/>
    <property type="match status" value="1"/>
</dbReference>